<reference evidence="2" key="2">
    <citation type="submission" date="2021-03" db="EMBL/GenBank/DDBJ databases">
        <authorList>
            <person name="Artuso I."/>
            <person name="Turrini P."/>
            <person name="Pirolo M."/>
            <person name="Lugli G.A."/>
            <person name="Ventura M."/>
            <person name="Visca P."/>
        </authorList>
    </citation>
    <scope>NUCLEOTIDE SEQUENCE</scope>
    <source>
        <strain evidence="2">LMG 26462</strain>
    </source>
</reference>
<evidence type="ECO:0000256" key="1">
    <source>
        <dbReference type="SAM" id="MobiDB-lite"/>
    </source>
</evidence>
<dbReference type="Proteomes" id="UP001138921">
    <property type="component" value="Unassembled WGS sequence"/>
</dbReference>
<sequence>MARSQTKTTKSETLTIRLDLKTRFVLEYVSRLKGQSITTVVERAILTAASQETVPDLSSFGPNDALTWHDFWDVSEGVRALSLSSRTEFFPTYEEDRKLSFCKEHWPFFFANSKRRAFLNHYVDVLWPRIDEFIQMHEDQKSKDYFAAGHAMQKALSDAKLKAPEWPIVEKPEPPKPNKSRDLDDEIPF</sequence>
<feature type="region of interest" description="Disordered" evidence="1">
    <location>
        <begin position="165"/>
        <end position="189"/>
    </location>
</feature>
<name>A0A9X1A9K8_9HYPH</name>
<comment type="caution">
    <text evidence="2">The sequence shown here is derived from an EMBL/GenBank/DDBJ whole genome shotgun (WGS) entry which is preliminary data.</text>
</comment>
<protein>
    <submittedName>
        <fullName evidence="2">Uncharacterized protein</fullName>
    </submittedName>
</protein>
<keyword evidence="3" id="KW-1185">Reference proteome</keyword>
<evidence type="ECO:0000313" key="3">
    <source>
        <dbReference type="Proteomes" id="UP001138921"/>
    </source>
</evidence>
<dbReference type="AlphaFoldDB" id="A0A9X1A9K8"/>
<accession>A0A9X1A9K8</accession>
<evidence type="ECO:0000313" key="2">
    <source>
        <dbReference type="EMBL" id="MBT1155757.1"/>
    </source>
</evidence>
<organism evidence="2 3">
    <name type="scientific">Aminobacter anthyllidis</name>
    <dbReference type="NCBI Taxonomy" id="1035067"/>
    <lineage>
        <taxon>Bacteria</taxon>
        <taxon>Pseudomonadati</taxon>
        <taxon>Pseudomonadota</taxon>
        <taxon>Alphaproteobacteria</taxon>
        <taxon>Hyphomicrobiales</taxon>
        <taxon>Phyllobacteriaceae</taxon>
        <taxon>Aminobacter</taxon>
    </lineage>
</organism>
<feature type="compositionally biased region" description="Basic and acidic residues" evidence="1">
    <location>
        <begin position="165"/>
        <end position="182"/>
    </location>
</feature>
<dbReference type="EMBL" id="JAFLWW010000002">
    <property type="protein sequence ID" value="MBT1155757.1"/>
    <property type="molecule type" value="Genomic_DNA"/>
</dbReference>
<proteinExistence type="predicted"/>
<dbReference type="RefSeq" id="WP_214388081.1">
    <property type="nucleotide sequence ID" value="NZ_JAFLWW010000002.1"/>
</dbReference>
<reference evidence="2" key="1">
    <citation type="journal article" date="2021" name="Microorganisms">
        <title>Phylogenomic Reconstruction and Metabolic Potential of the Genus Aminobacter.</title>
        <authorList>
            <person name="Artuso I."/>
            <person name="Turrini P."/>
            <person name="Pirolo M."/>
            <person name="Lugli G.A."/>
            <person name="Ventura M."/>
            <person name="Visca P."/>
        </authorList>
    </citation>
    <scope>NUCLEOTIDE SEQUENCE</scope>
    <source>
        <strain evidence="2">LMG 26462</strain>
    </source>
</reference>
<gene>
    <name evidence="2" type="ORF">J1C56_09145</name>
</gene>